<evidence type="ECO:0000313" key="4">
    <source>
        <dbReference type="Proteomes" id="UP001596472"/>
    </source>
</evidence>
<evidence type="ECO:0000256" key="1">
    <source>
        <dbReference type="SAM" id="Coils"/>
    </source>
</evidence>
<organism evidence="3 4">
    <name type="scientific">Haloferula chungangensis</name>
    <dbReference type="NCBI Taxonomy" id="1048331"/>
    <lineage>
        <taxon>Bacteria</taxon>
        <taxon>Pseudomonadati</taxon>
        <taxon>Verrucomicrobiota</taxon>
        <taxon>Verrucomicrobiia</taxon>
        <taxon>Verrucomicrobiales</taxon>
        <taxon>Verrucomicrobiaceae</taxon>
        <taxon>Haloferula</taxon>
    </lineage>
</organism>
<dbReference type="RefSeq" id="WP_379709523.1">
    <property type="nucleotide sequence ID" value="NZ_JBHTBS010000002.1"/>
</dbReference>
<dbReference type="Proteomes" id="UP001596472">
    <property type="component" value="Unassembled WGS sequence"/>
</dbReference>
<evidence type="ECO:0000256" key="2">
    <source>
        <dbReference type="SAM" id="SignalP"/>
    </source>
</evidence>
<feature type="signal peptide" evidence="2">
    <location>
        <begin position="1"/>
        <end position="19"/>
    </location>
</feature>
<keyword evidence="1" id="KW-0175">Coiled coil</keyword>
<dbReference type="Gene3D" id="1.10.287.1490">
    <property type="match status" value="1"/>
</dbReference>
<dbReference type="EMBL" id="JBHTBS010000002">
    <property type="protein sequence ID" value="MFC7336391.1"/>
    <property type="molecule type" value="Genomic_DNA"/>
</dbReference>
<proteinExistence type="predicted"/>
<comment type="caution">
    <text evidence="3">The sequence shown here is derived from an EMBL/GenBank/DDBJ whole genome shotgun (WGS) entry which is preliminary data.</text>
</comment>
<evidence type="ECO:0000313" key="3">
    <source>
        <dbReference type="EMBL" id="MFC7336391.1"/>
    </source>
</evidence>
<evidence type="ECO:0008006" key="5">
    <source>
        <dbReference type="Google" id="ProtNLM"/>
    </source>
</evidence>
<feature type="coiled-coil region" evidence="1">
    <location>
        <begin position="48"/>
        <end position="171"/>
    </location>
</feature>
<keyword evidence="4" id="KW-1185">Reference proteome</keyword>
<sequence length="265" mass="29087">MKALLYVIALLAIGGAAFFSNSNKEKMAEQQQTRLKLIQDNKTVSATADKTQKELNTESDNLKTAQSEKAEVEQNIDKLKSDETTLQRELADLEGTLEEQAQDLAEVQKVLQELEDLDIPGGVDGIDQAVADLEDQKKVLIQDIGELETTIEGAEKAVAKNREEIARLARRKSERNARFARNAMESVITAVDQDWGFVVIGAGKNTGFTPQTRLIVKREGRSIAEVKPSSIEATQTIGEIDWDTVAPGVRIQPGDRVILANTATN</sequence>
<accession>A0ABW2L224</accession>
<protein>
    <recommendedName>
        <fullName evidence="5">Chromosome partition protein Smc</fullName>
    </recommendedName>
</protein>
<reference evidence="4" key="1">
    <citation type="journal article" date="2019" name="Int. J. Syst. Evol. Microbiol.">
        <title>The Global Catalogue of Microorganisms (GCM) 10K type strain sequencing project: providing services to taxonomists for standard genome sequencing and annotation.</title>
        <authorList>
            <consortium name="The Broad Institute Genomics Platform"/>
            <consortium name="The Broad Institute Genome Sequencing Center for Infectious Disease"/>
            <person name="Wu L."/>
            <person name="Ma J."/>
        </authorList>
    </citation>
    <scope>NUCLEOTIDE SEQUENCE [LARGE SCALE GENOMIC DNA]</scope>
    <source>
        <strain evidence="4">CGMCC 4.1467</strain>
    </source>
</reference>
<gene>
    <name evidence="3" type="ORF">ACFQY0_04310</name>
</gene>
<feature type="chain" id="PRO_5047540787" description="Chromosome partition protein Smc" evidence="2">
    <location>
        <begin position="20"/>
        <end position="265"/>
    </location>
</feature>
<name>A0ABW2L224_9BACT</name>
<keyword evidence="2" id="KW-0732">Signal</keyword>